<dbReference type="InterPro" id="IPR029062">
    <property type="entry name" value="Class_I_gatase-like"/>
</dbReference>
<dbReference type="GO" id="GO:0005524">
    <property type="term" value="F:ATP binding"/>
    <property type="evidence" value="ECO:0007669"/>
    <property type="project" value="UniProtKB-KW"/>
</dbReference>
<evidence type="ECO:0000256" key="3">
    <source>
        <dbReference type="ARBA" id="ARBA00022670"/>
    </source>
</evidence>
<proteinExistence type="inferred from homology"/>
<evidence type="ECO:0000256" key="5">
    <source>
        <dbReference type="ARBA" id="ARBA00022801"/>
    </source>
</evidence>
<evidence type="ECO:0000256" key="4">
    <source>
        <dbReference type="ARBA" id="ARBA00022741"/>
    </source>
</evidence>
<dbReference type="InterPro" id="IPR009080">
    <property type="entry name" value="tRNAsynth_Ia_anticodon-bd"/>
</dbReference>
<dbReference type="EMBL" id="JACNJH010000222">
    <property type="protein sequence ID" value="MBC8362814.1"/>
    <property type="molecule type" value="Genomic_DNA"/>
</dbReference>
<keyword evidence="3" id="KW-0645">Protease</keyword>
<keyword evidence="6" id="KW-0720">Serine protease</keyword>
<keyword evidence="5" id="KW-0378">Hydrolase</keyword>
<gene>
    <name evidence="10" type="ORF">H8E23_15625</name>
</gene>
<dbReference type="InterPro" id="IPR005320">
    <property type="entry name" value="Peptidase_S51"/>
</dbReference>
<keyword evidence="7" id="KW-0067">ATP-binding</keyword>
<dbReference type="AlphaFoldDB" id="A0A8J6TNB5"/>
<keyword evidence="8" id="KW-0030">Aminoacyl-tRNA synthetase</keyword>
<evidence type="ECO:0000256" key="6">
    <source>
        <dbReference type="ARBA" id="ARBA00022825"/>
    </source>
</evidence>
<evidence type="ECO:0000313" key="10">
    <source>
        <dbReference type="EMBL" id="MBC8362814.1"/>
    </source>
</evidence>
<evidence type="ECO:0000256" key="7">
    <source>
        <dbReference type="ARBA" id="ARBA00022840"/>
    </source>
</evidence>
<dbReference type="Pfam" id="PF23493">
    <property type="entry name" value="CysS_C"/>
    <property type="match status" value="1"/>
</dbReference>
<organism evidence="10 11">
    <name type="scientific">Candidatus Desulfatibia profunda</name>
    <dbReference type="NCBI Taxonomy" id="2841695"/>
    <lineage>
        <taxon>Bacteria</taxon>
        <taxon>Pseudomonadati</taxon>
        <taxon>Thermodesulfobacteriota</taxon>
        <taxon>Desulfobacteria</taxon>
        <taxon>Desulfobacterales</taxon>
        <taxon>Desulfobacterales incertae sedis</taxon>
        <taxon>Candidatus Desulfatibia</taxon>
    </lineage>
</organism>
<dbReference type="InterPro" id="IPR056411">
    <property type="entry name" value="CysS_C"/>
</dbReference>
<dbReference type="GO" id="GO:0006418">
    <property type="term" value="P:tRNA aminoacylation for protein translation"/>
    <property type="evidence" value="ECO:0007669"/>
    <property type="project" value="InterPro"/>
</dbReference>
<evidence type="ECO:0000256" key="2">
    <source>
        <dbReference type="ARBA" id="ARBA00022598"/>
    </source>
</evidence>
<sequence>MTSPKGTIVLMGSGELAATMVEVHKELLAILPDPRLAVFLDTPAGFQLNANQLSEKAVAYFRSHVRQPMTIASLQCADTATDYEVQQALQTLRQADFILIGPGSPTYAVRQWRQTAIPDIFSRHVENGGCLVAASAAALTVGRLTLPVYEIYKVGEKLHWFDGLNLLGRFGMDLVVIPHWNNAEGGTHDTRFCYMGAPRFRLLESQLPEDVAVLGVDEHTACIIDVANEQVLVKGLGCVTLRRRGVEKIFEKGACFGLDILRGSDAGSQWRSSTTGPKVADYAAKSTERSFGDTVRELESAFNEGLEQHDPKTTTNALLELDRRIWQAQQELESQETISQAREILREQIVLLGNRIESAPRNTIDCLAPLVEELLALREHFRNNRQWTEADAIRDRLEQAHILIEDTENGPRWQLAQISHREHQAQQEK</sequence>
<dbReference type="Gene3D" id="3.40.50.880">
    <property type="match status" value="1"/>
</dbReference>
<name>A0A8J6TNB5_9BACT</name>
<dbReference type="GO" id="GO:0006508">
    <property type="term" value="P:proteolysis"/>
    <property type="evidence" value="ECO:0007669"/>
    <property type="project" value="UniProtKB-KW"/>
</dbReference>
<evidence type="ECO:0000256" key="1">
    <source>
        <dbReference type="ARBA" id="ARBA00006534"/>
    </source>
</evidence>
<dbReference type="Gene3D" id="1.20.120.1910">
    <property type="entry name" value="Cysteine-tRNA ligase, C-terminal anti-codon recognition domain"/>
    <property type="match status" value="1"/>
</dbReference>
<reference evidence="10 11" key="1">
    <citation type="submission" date="2020-08" db="EMBL/GenBank/DDBJ databases">
        <title>Bridging the membrane lipid divide: bacteria of the FCB group superphylum have the potential to synthesize archaeal ether lipids.</title>
        <authorList>
            <person name="Villanueva L."/>
            <person name="Von Meijenfeldt F.A.B."/>
            <person name="Westbye A.B."/>
            <person name="Yadav S."/>
            <person name="Hopmans E.C."/>
            <person name="Dutilh B.E."/>
            <person name="Sinninghe Damste J.S."/>
        </authorList>
    </citation>
    <scope>NUCLEOTIDE SEQUENCE [LARGE SCALE GENOMIC DNA]</scope>
    <source>
        <strain evidence="10">NIOZ-UU30</strain>
    </source>
</reference>
<accession>A0A8J6TNB5</accession>
<dbReference type="SUPFAM" id="SSF47323">
    <property type="entry name" value="Anticodon-binding domain of a subclass of class I aminoacyl-tRNA synthetases"/>
    <property type="match status" value="1"/>
</dbReference>
<protein>
    <recommendedName>
        <fullName evidence="9">Cysteinyl-tRNA ligase anticodon binding domain-containing protein</fullName>
    </recommendedName>
</protein>
<keyword evidence="4" id="KW-0547">Nucleotide-binding</keyword>
<dbReference type="GO" id="GO:0008236">
    <property type="term" value="F:serine-type peptidase activity"/>
    <property type="evidence" value="ECO:0007669"/>
    <property type="project" value="UniProtKB-KW"/>
</dbReference>
<evidence type="ECO:0000259" key="9">
    <source>
        <dbReference type="Pfam" id="PF23493"/>
    </source>
</evidence>
<keyword evidence="2" id="KW-0436">Ligase</keyword>
<dbReference type="Proteomes" id="UP000603434">
    <property type="component" value="Unassembled WGS sequence"/>
</dbReference>
<feature type="domain" description="Cysteinyl-tRNA ligase anticodon binding" evidence="9">
    <location>
        <begin position="367"/>
        <end position="410"/>
    </location>
</feature>
<dbReference type="Pfam" id="PF03575">
    <property type="entry name" value="Peptidase_S51"/>
    <property type="match status" value="1"/>
</dbReference>
<comment type="caution">
    <text evidence="10">The sequence shown here is derived from an EMBL/GenBank/DDBJ whole genome shotgun (WGS) entry which is preliminary data.</text>
</comment>
<comment type="similarity">
    <text evidence="1">Belongs to the peptidase S51 family.</text>
</comment>
<evidence type="ECO:0000313" key="11">
    <source>
        <dbReference type="Proteomes" id="UP000603434"/>
    </source>
</evidence>
<dbReference type="GO" id="GO:0004812">
    <property type="term" value="F:aminoacyl-tRNA ligase activity"/>
    <property type="evidence" value="ECO:0007669"/>
    <property type="project" value="UniProtKB-KW"/>
</dbReference>
<evidence type="ECO:0000256" key="8">
    <source>
        <dbReference type="ARBA" id="ARBA00023146"/>
    </source>
</evidence>